<evidence type="ECO:0000313" key="1">
    <source>
        <dbReference type="EMBL" id="CAG8848385.1"/>
    </source>
</evidence>
<organism evidence="1 2">
    <name type="scientific">Gigaspora margarita</name>
    <dbReference type="NCBI Taxonomy" id="4874"/>
    <lineage>
        <taxon>Eukaryota</taxon>
        <taxon>Fungi</taxon>
        <taxon>Fungi incertae sedis</taxon>
        <taxon>Mucoromycota</taxon>
        <taxon>Glomeromycotina</taxon>
        <taxon>Glomeromycetes</taxon>
        <taxon>Diversisporales</taxon>
        <taxon>Gigasporaceae</taxon>
        <taxon>Gigaspora</taxon>
    </lineage>
</organism>
<keyword evidence="2" id="KW-1185">Reference proteome</keyword>
<reference evidence="1 2" key="1">
    <citation type="submission" date="2021-06" db="EMBL/GenBank/DDBJ databases">
        <authorList>
            <person name="Kallberg Y."/>
            <person name="Tangrot J."/>
            <person name="Rosling A."/>
        </authorList>
    </citation>
    <scope>NUCLEOTIDE SEQUENCE [LARGE SCALE GENOMIC DNA]</scope>
    <source>
        <strain evidence="1 2">120-4 pot B 10/14</strain>
    </source>
</reference>
<gene>
    <name evidence="1" type="ORF">GMARGA_LOCUS39151</name>
</gene>
<feature type="non-terminal residue" evidence="1">
    <location>
        <position position="42"/>
    </location>
</feature>
<comment type="caution">
    <text evidence="1">The sequence shown here is derived from an EMBL/GenBank/DDBJ whole genome shotgun (WGS) entry which is preliminary data.</text>
</comment>
<proteinExistence type="predicted"/>
<dbReference type="Proteomes" id="UP000789901">
    <property type="component" value="Unassembled WGS sequence"/>
</dbReference>
<dbReference type="EMBL" id="CAJVQB010091728">
    <property type="protein sequence ID" value="CAG8848385.1"/>
    <property type="molecule type" value="Genomic_DNA"/>
</dbReference>
<feature type="non-terminal residue" evidence="1">
    <location>
        <position position="1"/>
    </location>
</feature>
<sequence length="42" mass="4932">VLLSINLEIKEFELKTKLTLESFLNYSDYKGIFDKDTGYVKD</sequence>
<evidence type="ECO:0000313" key="2">
    <source>
        <dbReference type="Proteomes" id="UP000789901"/>
    </source>
</evidence>
<name>A0ABN7X6B7_GIGMA</name>
<protein>
    <submittedName>
        <fullName evidence="1">29617_t:CDS:1</fullName>
    </submittedName>
</protein>
<accession>A0ABN7X6B7</accession>